<feature type="non-terminal residue" evidence="2">
    <location>
        <position position="1"/>
    </location>
</feature>
<dbReference type="InterPro" id="IPR013520">
    <property type="entry name" value="Ribonucl_H"/>
</dbReference>
<dbReference type="InterPro" id="IPR012337">
    <property type="entry name" value="RNaseH-like_sf"/>
</dbReference>
<dbReference type="Gene3D" id="3.30.420.10">
    <property type="entry name" value="Ribonuclease H-like superfamily/Ribonuclease H"/>
    <property type="match status" value="1"/>
</dbReference>
<dbReference type="GO" id="GO:0003676">
    <property type="term" value="F:nucleic acid binding"/>
    <property type="evidence" value="ECO:0007669"/>
    <property type="project" value="InterPro"/>
</dbReference>
<dbReference type="CDD" id="cd06127">
    <property type="entry name" value="DEDDh"/>
    <property type="match status" value="1"/>
</dbReference>
<proteinExistence type="predicted"/>
<evidence type="ECO:0000259" key="1">
    <source>
        <dbReference type="Pfam" id="PF00929"/>
    </source>
</evidence>
<feature type="domain" description="Exonuclease" evidence="1">
    <location>
        <begin position="1"/>
        <end position="121"/>
    </location>
</feature>
<protein>
    <recommendedName>
        <fullName evidence="1">Exonuclease domain-containing protein</fullName>
    </recommendedName>
</protein>
<gene>
    <name evidence="2" type="ORF">S01H1_06798</name>
</gene>
<dbReference type="AlphaFoldDB" id="X0T8J7"/>
<dbReference type="Pfam" id="PF00929">
    <property type="entry name" value="RNase_T"/>
    <property type="match status" value="1"/>
</dbReference>
<organism evidence="2">
    <name type="scientific">marine sediment metagenome</name>
    <dbReference type="NCBI Taxonomy" id="412755"/>
    <lineage>
        <taxon>unclassified sequences</taxon>
        <taxon>metagenomes</taxon>
        <taxon>ecological metagenomes</taxon>
    </lineage>
</organism>
<name>X0T8J7_9ZZZZ</name>
<dbReference type="InterPro" id="IPR036397">
    <property type="entry name" value="RNaseH_sf"/>
</dbReference>
<comment type="caution">
    <text evidence="2">The sequence shown here is derived from an EMBL/GenBank/DDBJ whole genome shotgun (WGS) entry which is preliminary data.</text>
</comment>
<reference evidence="2" key="1">
    <citation type="journal article" date="2014" name="Front. Microbiol.">
        <title>High frequency of phylogenetically diverse reductive dehalogenase-homologous genes in deep subseafloor sedimentary metagenomes.</title>
        <authorList>
            <person name="Kawai M."/>
            <person name="Futagami T."/>
            <person name="Toyoda A."/>
            <person name="Takaki Y."/>
            <person name="Nishi S."/>
            <person name="Hori S."/>
            <person name="Arai W."/>
            <person name="Tsubouchi T."/>
            <person name="Morono Y."/>
            <person name="Uchiyama I."/>
            <person name="Ito T."/>
            <person name="Fujiyama A."/>
            <person name="Inagaki F."/>
            <person name="Takami H."/>
        </authorList>
    </citation>
    <scope>NUCLEOTIDE SEQUENCE</scope>
    <source>
        <strain evidence="2">Expedition CK06-06</strain>
    </source>
</reference>
<sequence length="130" mass="14963">DDATRVHGISTEYAMDKGQDLDFVLKLFAEQIETAGMLVAHNMSFDEKIVGAEFIRKNIPNKLFQTNRICTMKESTDYCQIPGHYGYKWPKLSELHIELFGEDFEEAHNAAIDINATAKCFWKMKELEII</sequence>
<evidence type="ECO:0000313" key="2">
    <source>
        <dbReference type="EMBL" id="GAF83656.1"/>
    </source>
</evidence>
<accession>X0T8J7</accession>
<dbReference type="SUPFAM" id="SSF53098">
    <property type="entry name" value="Ribonuclease H-like"/>
    <property type="match status" value="1"/>
</dbReference>
<dbReference type="EMBL" id="BARS01003505">
    <property type="protein sequence ID" value="GAF83656.1"/>
    <property type="molecule type" value="Genomic_DNA"/>
</dbReference>